<dbReference type="Proteomes" id="UP000814033">
    <property type="component" value="Unassembled WGS sequence"/>
</dbReference>
<evidence type="ECO:0000313" key="2">
    <source>
        <dbReference type="Proteomes" id="UP000814033"/>
    </source>
</evidence>
<gene>
    <name evidence="1" type="ORF">FA95DRAFT_1465218</name>
</gene>
<name>A0ACB8RFH5_9AGAM</name>
<sequence>ARLDRIYVAAPLRDSVYEWDVAPSPFRSDHLLVSLRYAPPTAPELGSGRWTLPLRLTSDAVFLAHVTKSGLALEEDIRRLPDERTADRNVQLLWQKFKTNITAFGQTHVKRTAGKQASRLRKLQADASA</sequence>
<reference evidence="1" key="2">
    <citation type="journal article" date="2022" name="New Phytol.">
        <title>Evolutionary transition to the ectomycorrhizal habit in the genomes of a hyperdiverse lineage of mushroom-forming fungi.</title>
        <authorList>
            <person name="Looney B."/>
            <person name="Miyauchi S."/>
            <person name="Morin E."/>
            <person name="Drula E."/>
            <person name="Courty P.E."/>
            <person name="Kohler A."/>
            <person name="Kuo A."/>
            <person name="LaButti K."/>
            <person name="Pangilinan J."/>
            <person name="Lipzen A."/>
            <person name="Riley R."/>
            <person name="Andreopoulos W."/>
            <person name="He G."/>
            <person name="Johnson J."/>
            <person name="Nolan M."/>
            <person name="Tritt A."/>
            <person name="Barry K.W."/>
            <person name="Grigoriev I.V."/>
            <person name="Nagy L.G."/>
            <person name="Hibbett D."/>
            <person name="Henrissat B."/>
            <person name="Matheny P.B."/>
            <person name="Labbe J."/>
            <person name="Martin F.M."/>
        </authorList>
    </citation>
    <scope>NUCLEOTIDE SEQUENCE</scope>
    <source>
        <strain evidence="1">FP105234-sp</strain>
    </source>
</reference>
<reference evidence="1" key="1">
    <citation type="submission" date="2021-02" db="EMBL/GenBank/DDBJ databases">
        <authorList>
            <consortium name="DOE Joint Genome Institute"/>
            <person name="Ahrendt S."/>
            <person name="Looney B.P."/>
            <person name="Miyauchi S."/>
            <person name="Morin E."/>
            <person name="Drula E."/>
            <person name="Courty P.E."/>
            <person name="Chicoki N."/>
            <person name="Fauchery L."/>
            <person name="Kohler A."/>
            <person name="Kuo A."/>
            <person name="Labutti K."/>
            <person name="Pangilinan J."/>
            <person name="Lipzen A."/>
            <person name="Riley R."/>
            <person name="Andreopoulos W."/>
            <person name="He G."/>
            <person name="Johnson J."/>
            <person name="Barry K.W."/>
            <person name="Grigoriev I.V."/>
            <person name="Nagy L."/>
            <person name="Hibbett D."/>
            <person name="Henrissat B."/>
            <person name="Matheny P.B."/>
            <person name="Labbe J."/>
            <person name="Martin F."/>
        </authorList>
    </citation>
    <scope>NUCLEOTIDE SEQUENCE</scope>
    <source>
        <strain evidence="1">FP105234-sp</strain>
    </source>
</reference>
<evidence type="ECO:0000313" key="1">
    <source>
        <dbReference type="EMBL" id="KAI0042969.1"/>
    </source>
</evidence>
<dbReference type="EMBL" id="MU276038">
    <property type="protein sequence ID" value="KAI0042969.1"/>
    <property type="molecule type" value="Genomic_DNA"/>
</dbReference>
<accession>A0ACB8RFH5</accession>
<proteinExistence type="predicted"/>
<organism evidence="1 2">
    <name type="scientific">Auriscalpium vulgare</name>
    <dbReference type="NCBI Taxonomy" id="40419"/>
    <lineage>
        <taxon>Eukaryota</taxon>
        <taxon>Fungi</taxon>
        <taxon>Dikarya</taxon>
        <taxon>Basidiomycota</taxon>
        <taxon>Agaricomycotina</taxon>
        <taxon>Agaricomycetes</taxon>
        <taxon>Russulales</taxon>
        <taxon>Auriscalpiaceae</taxon>
        <taxon>Auriscalpium</taxon>
    </lineage>
</organism>
<comment type="caution">
    <text evidence="1">The sequence shown here is derived from an EMBL/GenBank/DDBJ whole genome shotgun (WGS) entry which is preliminary data.</text>
</comment>
<feature type="non-terminal residue" evidence="1">
    <location>
        <position position="1"/>
    </location>
</feature>
<feature type="non-terminal residue" evidence="1">
    <location>
        <position position="129"/>
    </location>
</feature>
<keyword evidence="2" id="KW-1185">Reference proteome</keyword>
<protein>
    <submittedName>
        <fullName evidence="1">Uncharacterized protein</fullName>
    </submittedName>
</protein>